<dbReference type="GO" id="GO:0055085">
    <property type="term" value="P:transmembrane transport"/>
    <property type="evidence" value="ECO:0007669"/>
    <property type="project" value="InterPro"/>
</dbReference>
<evidence type="ECO:0000256" key="6">
    <source>
        <dbReference type="SAM" id="Coils"/>
    </source>
</evidence>
<proteinExistence type="inferred from homology"/>
<keyword evidence="4 7" id="KW-1133">Transmembrane helix</keyword>
<dbReference type="PANTHER" id="PTHR30386:SF26">
    <property type="entry name" value="TRANSPORT PROTEIN COMB"/>
    <property type="match status" value="1"/>
</dbReference>
<accession>A0A1J0KSK3</accession>
<gene>
    <name evidence="10" type="ORF">KX01_1602</name>
</gene>
<dbReference type="PANTHER" id="PTHR30386">
    <property type="entry name" value="MEMBRANE FUSION SUBUNIT OF EMRAB-TOLC MULTIDRUG EFFLUX PUMP"/>
    <property type="match status" value="1"/>
</dbReference>
<keyword evidence="6" id="KW-0175">Coiled coil</keyword>
<organism evidence="10 11">
    <name type="scientific">Francisella frigiditurris</name>
    <dbReference type="NCBI Taxonomy" id="1542390"/>
    <lineage>
        <taxon>Bacteria</taxon>
        <taxon>Pseudomonadati</taxon>
        <taxon>Pseudomonadota</taxon>
        <taxon>Gammaproteobacteria</taxon>
        <taxon>Thiotrichales</taxon>
        <taxon>Francisellaceae</taxon>
        <taxon>Francisella</taxon>
    </lineage>
</organism>
<evidence type="ECO:0000256" key="2">
    <source>
        <dbReference type="ARBA" id="ARBA00009477"/>
    </source>
</evidence>
<evidence type="ECO:0000313" key="10">
    <source>
        <dbReference type="EMBL" id="APC96760.1"/>
    </source>
</evidence>
<dbReference type="Gene3D" id="1.10.287.470">
    <property type="entry name" value="Helix hairpin bin"/>
    <property type="match status" value="1"/>
</dbReference>
<feature type="coiled-coil region" evidence="6">
    <location>
        <begin position="88"/>
        <end position="129"/>
    </location>
</feature>
<evidence type="ECO:0000256" key="3">
    <source>
        <dbReference type="ARBA" id="ARBA00022692"/>
    </source>
</evidence>
<evidence type="ECO:0000313" key="11">
    <source>
        <dbReference type="Proteomes" id="UP000182521"/>
    </source>
</evidence>
<dbReference type="STRING" id="1542390.KX01_1602"/>
<name>A0A1J0KSK3_9GAMM</name>
<comment type="similarity">
    <text evidence="2">Belongs to the membrane fusion protein (MFP) (TC 8.A.1) family.</text>
</comment>
<feature type="domain" description="Multidrug resistance protein MdtA-like barrel-sandwich hybrid" evidence="8">
    <location>
        <begin position="56"/>
        <end position="233"/>
    </location>
</feature>
<keyword evidence="3 7" id="KW-0812">Transmembrane</keyword>
<evidence type="ECO:0000256" key="4">
    <source>
        <dbReference type="ARBA" id="ARBA00022989"/>
    </source>
</evidence>
<dbReference type="OrthoDB" id="9811754at2"/>
<feature type="domain" description="p-hydroxybenzoic acid efflux pump subunit AaeA-like beta-barrel" evidence="9">
    <location>
        <begin position="242"/>
        <end position="331"/>
    </location>
</feature>
<dbReference type="EMBL" id="CP009654">
    <property type="protein sequence ID" value="APC96760.1"/>
    <property type="molecule type" value="Genomic_DNA"/>
</dbReference>
<dbReference type="AlphaFoldDB" id="A0A1J0KSK3"/>
<comment type="subcellular location">
    <subcellularLocation>
        <location evidence="1">Membrane</location>
        <topology evidence="1">Single-pass membrane protein</topology>
    </subcellularLocation>
</comment>
<evidence type="ECO:0000256" key="5">
    <source>
        <dbReference type="ARBA" id="ARBA00023136"/>
    </source>
</evidence>
<dbReference type="InterPro" id="IPR058625">
    <property type="entry name" value="MdtA-like_BSH"/>
</dbReference>
<evidence type="ECO:0000259" key="8">
    <source>
        <dbReference type="Pfam" id="PF25917"/>
    </source>
</evidence>
<keyword evidence="11" id="KW-1185">Reference proteome</keyword>
<dbReference type="SUPFAM" id="SSF111369">
    <property type="entry name" value="HlyD-like secretion proteins"/>
    <property type="match status" value="2"/>
</dbReference>
<feature type="transmembrane region" description="Helical" evidence="7">
    <location>
        <begin position="20"/>
        <end position="39"/>
    </location>
</feature>
<keyword evidence="5 7" id="KW-0472">Membrane</keyword>
<reference evidence="11" key="1">
    <citation type="submission" date="2014-10" db="EMBL/GenBank/DDBJ databases">
        <authorList>
            <person name="Kuske C.R."/>
            <person name="Challacombe J.F."/>
            <person name="Daligault H.E."/>
            <person name="Davenport K.W."/>
            <person name="Johnson S.L."/>
            <person name="Siddaramappa S."/>
            <person name="Petersen J.M."/>
        </authorList>
    </citation>
    <scope>NUCLEOTIDE SEQUENCE [LARGE SCALE GENOMIC DNA]</scope>
    <source>
        <strain evidence="11">CA97-1460</strain>
    </source>
</reference>
<dbReference type="Pfam" id="PF25917">
    <property type="entry name" value="BSH_RND"/>
    <property type="match status" value="1"/>
</dbReference>
<dbReference type="RefSeq" id="WP_071664479.1">
    <property type="nucleotide sequence ID" value="NZ_CP009654.1"/>
</dbReference>
<sequence length="334" mass="36603">MSEEENKELKQNKFSPKKIAIGLGIIAVTFLGIYGYYLYNKIYPSTDNAYVDADIINISAKVGGYIDTVYVKNNSYVHKGDKLLQIDRSNYELQVAQATATLEEARGQLEAAKEQISIASYNLAKAESSLEMASHMATRYNELFKEGAGSQQDAQKYTDQKTQALKAVEQAKSSLKQAGIQATIAKAQVDAASVGLSNAKLNLSYTSLTAPADGFISNLKIYSGQLIAPGQPLFGFIDDKKWWVNANFKETDIARIKPGQKVSVKLDMYSHTYTGTVDSLSYATGSVFSLLPAENATGNWVKVTQRFPIKIILEDSQKYPLRVGASATVKVDTI</sequence>
<evidence type="ECO:0000259" key="9">
    <source>
        <dbReference type="Pfam" id="PF25963"/>
    </source>
</evidence>
<dbReference type="Pfam" id="PF25963">
    <property type="entry name" value="Beta-barrel_AAEA"/>
    <property type="match status" value="1"/>
</dbReference>
<dbReference type="Gene3D" id="2.40.50.100">
    <property type="match status" value="1"/>
</dbReference>
<evidence type="ECO:0000256" key="1">
    <source>
        <dbReference type="ARBA" id="ARBA00004167"/>
    </source>
</evidence>
<dbReference type="InterPro" id="IPR058634">
    <property type="entry name" value="AaeA-lik-b-barrel"/>
</dbReference>
<dbReference type="KEGG" id="frc:KX01_1602"/>
<protein>
    <submittedName>
        <fullName evidence="10">Efflux transporter, RND family, MFP subunit</fullName>
    </submittedName>
</protein>
<dbReference type="GO" id="GO:0016020">
    <property type="term" value="C:membrane"/>
    <property type="evidence" value="ECO:0007669"/>
    <property type="project" value="UniProtKB-SubCell"/>
</dbReference>
<dbReference type="Proteomes" id="UP000182521">
    <property type="component" value="Chromosome"/>
</dbReference>
<evidence type="ECO:0000256" key="7">
    <source>
        <dbReference type="SAM" id="Phobius"/>
    </source>
</evidence>
<dbReference type="Gene3D" id="2.40.30.170">
    <property type="match status" value="1"/>
</dbReference>
<dbReference type="InterPro" id="IPR050739">
    <property type="entry name" value="MFP"/>
</dbReference>